<keyword evidence="3" id="KW-0966">Cell projection</keyword>
<evidence type="ECO:0000256" key="1">
    <source>
        <dbReference type="ARBA" id="ARBA00004316"/>
    </source>
</evidence>
<dbReference type="Pfam" id="PF02493">
    <property type="entry name" value="MORN"/>
    <property type="match status" value="4"/>
</dbReference>
<dbReference type="Proteomes" id="UP000594262">
    <property type="component" value="Unplaced"/>
</dbReference>
<comment type="subcellular location">
    <subcellularLocation>
        <location evidence="1">Cell projection</location>
    </subcellularLocation>
</comment>
<protein>
    <recommendedName>
        <fullName evidence="6">MORN repeat-containing protein 4</fullName>
    </recommendedName>
</protein>
<keyword evidence="2" id="KW-0677">Repeat</keyword>
<name>A0A7M5XE92_9CNID</name>
<dbReference type="EnsemblMetazoa" id="CLYHEMT021567.1">
    <property type="protein sequence ID" value="CLYHEMP021567.1"/>
    <property type="gene ID" value="CLYHEMG021567"/>
</dbReference>
<dbReference type="InterPro" id="IPR003409">
    <property type="entry name" value="MORN"/>
</dbReference>
<dbReference type="PANTHER" id="PTHR46614">
    <property type="entry name" value="MORN REPEAT-CONTAINING PROTEIN 4"/>
    <property type="match status" value="1"/>
</dbReference>
<dbReference type="GO" id="GO:0042995">
    <property type="term" value="C:cell projection"/>
    <property type="evidence" value="ECO:0007669"/>
    <property type="project" value="UniProtKB-SubCell"/>
</dbReference>
<accession>A0A7M5XE92</accession>
<dbReference type="Gene3D" id="2.20.110.10">
    <property type="entry name" value="Histone H3 K4-specific methyltransferase SET7/9 N-terminal domain"/>
    <property type="match status" value="2"/>
</dbReference>
<dbReference type="PANTHER" id="PTHR46614:SF1">
    <property type="entry name" value="MORN REPEAT-CONTAINING PROTEIN 4"/>
    <property type="match status" value="1"/>
</dbReference>
<dbReference type="GeneID" id="136823447"/>
<keyword evidence="5" id="KW-1185">Reference proteome</keyword>
<dbReference type="InterPro" id="IPR052315">
    <property type="entry name" value="MORN4"/>
</dbReference>
<dbReference type="GO" id="GO:0048678">
    <property type="term" value="P:response to axon injury"/>
    <property type="evidence" value="ECO:0007669"/>
    <property type="project" value="TreeGrafter"/>
</dbReference>
<evidence type="ECO:0000313" key="5">
    <source>
        <dbReference type="Proteomes" id="UP000594262"/>
    </source>
</evidence>
<dbReference type="AlphaFoldDB" id="A0A7M5XE92"/>
<organism evidence="4 5">
    <name type="scientific">Clytia hemisphaerica</name>
    <dbReference type="NCBI Taxonomy" id="252671"/>
    <lineage>
        <taxon>Eukaryota</taxon>
        <taxon>Metazoa</taxon>
        <taxon>Cnidaria</taxon>
        <taxon>Hydrozoa</taxon>
        <taxon>Hydroidolina</taxon>
        <taxon>Leptothecata</taxon>
        <taxon>Obeliida</taxon>
        <taxon>Clytiidae</taxon>
        <taxon>Clytia</taxon>
    </lineage>
</organism>
<evidence type="ECO:0000313" key="4">
    <source>
        <dbReference type="EnsemblMetazoa" id="CLYHEMP021567.1"/>
    </source>
</evidence>
<dbReference type="RefSeq" id="XP_066935738.1">
    <property type="nucleotide sequence ID" value="XM_067079637.1"/>
</dbReference>
<dbReference type="OrthoDB" id="406044at2759"/>
<dbReference type="SMART" id="SM00698">
    <property type="entry name" value="MORN"/>
    <property type="match status" value="4"/>
</dbReference>
<evidence type="ECO:0000256" key="2">
    <source>
        <dbReference type="ARBA" id="ARBA00022737"/>
    </source>
</evidence>
<sequence>MMQTYKYPEGDIYEGDWSKEGKKHGIGKITFTDGTMYEGRFVNGFFAGYGSLRLPDNTVYAGEFSDGLFHGFGVYLRFDGMQYEGEFKEGSPNGPGLVTFGNGSCGNPRMEGHFDGSVLKSRQSVKEYIRRAQVSRDRALRTTVTNALKEAET</sequence>
<reference evidence="4" key="1">
    <citation type="submission" date="2021-01" db="UniProtKB">
        <authorList>
            <consortium name="EnsemblMetazoa"/>
        </authorList>
    </citation>
    <scope>IDENTIFICATION</scope>
</reference>
<dbReference type="SUPFAM" id="SSF82185">
    <property type="entry name" value="Histone H3 K4-specific methyltransferase SET7/9 N-terminal domain"/>
    <property type="match status" value="1"/>
</dbReference>
<evidence type="ECO:0008006" key="6">
    <source>
        <dbReference type="Google" id="ProtNLM"/>
    </source>
</evidence>
<proteinExistence type="predicted"/>
<evidence type="ECO:0000256" key="3">
    <source>
        <dbReference type="ARBA" id="ARBA00023273"/>
    </source>
</evidence>